<gene>
    <name evidence="2" type="ORF">SAMN05444159_6483</name>
</gene>
<dbReference type="Pfam" id="PF00582">
    <property type="entry name" value="Usp"/>
    <property type="match status" value="1"/>
</dbReference>
<dbReference type="OrthoDB" id="9804721at2"/>
<dbReference type="Proteomes" id="UP000189935">
    <property type="component" value="Chromosome I"/>
</dbReference>
<protein>
    <submittedName>
        <fullName evidence="2">Universal stress protein family protein</fullName>
    </submittedName>
</protein>
<evidence type="ECO:0000259" key="1">
    <source>
        <dbReference type="Pfam" id="PF00582"/>
    </source>
</evidence>
<organism evidence="2 3">
    <name type="scientific">Bradyrhizobium lablabi</name>
    <dbReference type="NCBI Taxonomy" id="722472"/>
    <lineage>
        <taxon>Bacteria</taxon>
        <taxon>Pseudomonadati</taxon>
        <taxon>Pseudomonadota</taxon>
        <taxon>Alphaproteobacteria</taxon>
        <taxon>Hyphomicrobiales</taxon>
        <taxon>Nitrobacteraceae</taxon>
        <taxon>Bradyrhizobium</taxon>
    </lineage>
</organism>
<reference evidence="2 3" key="1">
    <citation type="submission" date="2016-11" db="EMBL/GenBank/DDBJ databases">
        <authorList>
            <person name="Jaros S."/>
            <person name="Januszkiewicz K."/>
            <person name="Wedrychowicz H."/>
        </authorList>
    </citation>
    <scope>NUCLEOTIDE SEQUENCE [LARGE SCALE GENOMIC DNA]</scope>
    <source>
        <strain evidence="2 3">GAS499</strain>
    </source>
</reference>
<proteinExistence type="predicted"/>
<feature type="domain" description="UspA" evidence="1">
    <location>
        <begin position="210"/>
        <end position="278"/>
    </location>
</feature>
<dbReference type="EMBL" id="LT670844">
    <property type="protein sequence ID" value="SHL66620.1"/>
    <property type="molecule type" value="Genomic_DNA"/>
</dbReference>
<evidence type="ECO:0000313" key="3">
    <source>
        <dbReference type="Proteomes" id="UP000189935"/>
    </source>
</evidence>
<dbReference type="RefSeq" id="WP_079545659.1">
    <property type="nucleotide sequence ID" value="NZ_LT670844.1"/>
</dbReference>
<sequence length="279" mass="30077">MKTILVPIQNTSAMKSTLETAVLLAQRTGAYIEGVPLWFGAPEFVVAELASSYSMETYRARREEETAGARKLFETFMQEHGVAAVRTTTDRPSFGWFAEVPPGEGLVGSHGRAFDVIVMSRPDAETAALYKRAIESGLFESGGPVVLSPPTAPKQIATNIMIHWNGSTEQARANALAMPLLRLAGRVTVLTVVGGQGVPGPSADQVRKQLRYNGIAVEAMNVELDGRSTGEAVLAAAKEQGCDLLVKGAFTRNRLRQMIFGGATSHIMEHADLPLWMAH</sequence>
<dbReference type="InterPro" id="IPR006016">
    <property type="entry name" value="UspA"/>
</dbReference>
<name>A0A1M7CHE7_9BRAD</name>
<dbReference type="Gene3D" id="3.40.50.12370">
    <property type="match status" value="1"/>
</dbReference>
<dbReference type="AlphaFoldDB" id="A0A1M7CHE7"/>
<evidence type="ECO:0000313" key="2">
    <source>
        <dbReference type="EMBL" id="SHL66620.1"/>
    </source>
</evidence>
<accession>A0A1M7CHE7</accession>
<dbReference type="CDD" id="cd00293">
    <property type="entry name" value="USP-like"/>
    <property type="match status" value="1"/>
</dbReference>
<dbReference type="SUPFAM" id="SSF52402">
    <property type="entry name" value="Adenine nucleotide alpha hydrolases-like"/>
    <property type="match status" value="2"/>
</dbReference>